<reference evidence="5" key="1">
    <citation type="submission" date="2020-03" db="EMBL/GenBank/DDBJ databases">
        <title>The deep terrestrial virosphere.</title>
        <authorList>
            <person name="Holmfeldt K."/>
            <person name="Nilsson E."/>
            <person name="Simone D."/>
            <person name="Lopez-Fernandez M."/>
            <person name="Wu X."/>
            <person name="de Brujin I."/>
            <person name="Lundin D."/>
            <person name="Andersson A."/>
            <person name="Bertilsson S."/>
            <person name="Dopson M."/>
        </authorList>
    </citation>
    <scope>NUCLEOTIDE SEQUENCE</scope>
    <source>
        <strain evidence="5">MM171B01299</strain>
    </source>
</reference>
<evidence type="ECO:0000313" key="5">
    <source>
        <dbReference type="EMBL" id="QJB02404.1"/>
    </source>
</evidence>
<evidence type="ECO:0000259" key="3">
    <source>
        <dbReference type="PROSITE" id="PS51898"/>
    </source>
</evidence>
<accession>A0A6M3M5G3</accession>
<dbReference type="EMBL" id="MT143781">
    <property type="protein sequence ID" value="QJB02404.1"/>
    <property type="molecule type" value="Genomic_DNA"/>
</dbReference>
<keyword evidence="2" id="KW-0233">DNA recombination</keyword>
<dbReference type="GO" id="GO:0003677">
    <property type="term" value="F:DNA binding"/>
    <property type="evidence" value="ECO:0007669"/>
    <property type="project" value="UniProtKB-KW"/>
</dbReference>
<dbReference type="InterPro" id="IPR050090">
    <property type="entry name" value="Tyrosine_recombinase_XerCD"/>
</dbReference>
<dbReference type="GO" id="GO:0015074">
    <property type="term" value="P:DNA integration"/>
    <property type="evidence" value="ECO:0007669"/>
    <property type="project" value="InterPro"/>
</dbReference>
<organism evidence="5">
    <name type="scientific">viral metagenome</name>
    <dbReference type="NCBI Taxonomy" id="1070528"/>
    <lineage>
        <taxon>unclassified sequences</taxon>
        <taxon>metagenomes</taxon>
        <taxon>organismal metagenomes</taxon>
    </lineage>
</organism>
<gene>
    <name evidence="5" type="ORF">MM171B01299_0004</name>
</gene>
<dbReference type="InterPro" id="IPR044068">
    <property type="entry name" value="CB"/>
</dbReference>
<sequence length="256" mass="29092">MQIKEFLKTIEGLAPNTRSAYEATLWQLHQASKGDEPTPEEIKEFLSRYGTSSIHRHKAAIKNYLEFMGITWPFTRRQFGVSRRRIPRYVNPDLVPSIASAGDEDDYMFVMTLFTLGCRISELMGITREDIREAGVEVTTKGGYYRLKPMARDFASKLRKYAASKDDKPFSGKYSFYYARLKELGKAAGVEKISPHMLRHARAVDLRRKGMSLDLLQQFLGHASITTTAVYLEIEPGELGTELERVEGGENAQPEL</sequence>
<evidence type="ECO:0000259" key="4">
    <source>
        <dbReference type="PROSITE" id="PS51900"/>
    </source>
</evidence>
<dbReference type="PROSITE" id="PS51898">
    <property type="entry name" value="TYR_RECOMBINASE"/>
    <property type="match status" value="1"/>
</dbReference>
<feature type="domain" description="Tyr recombinase" evidence="3">
    <location>
        <begin position="85"/>
        <end position="244"/>
    </location>
</feature>
<dbReference type="SUPFAM" id="SSF56349">
    <property type="entry name" value="DNA breaking-rejoining enzymes"/>
    <property type="match status" value="1"/>
</dbReference>
<evidence type="ECO:0000256" key="1">
    <source>
        <dbReference type="ARBA" id="ARBA00023125"/>
    </source>
</evidence>
<keyword evidence="1" id="KW-0238">DNA-binding</keyword>
<dbReference type="InterPro" id="IPR011010">
    <property type="entry name" value="DNA_brk_join_enz"/>
</dbReference>
<dbReference type="PANTHER" id="PTHR30349">
    <property type="entry name" value="PHAGE INTEGRASE-RELATED"/>
    <property type="match status" value="1"/>
</dbReference>
<protein>
    <submittedName>
        <fullName evidence="5">Putative site-specific tyrosine recombinase</fullName>
    </submittedName>
</protein>
<feature type="domain" description="Core-binding (CB)" evidence="4">
    <location>
        <begin position="1"/>
        <end position="69"/>
    </location>
</feature>
<dbReference type="PANTHER" id="PTHR30349:SF41">
    <property type="entry name" value="INTEGRASE_RECOMBINASE PROTEIN MJ0367-RELATED"/>
    <property type="match status" value="1"/>
</dbReference>
<dbReference type="PROSITE" id="PS51900">
    <property type="entry name" value="CB"/>
    <property type="match status" value="1"/>
</dbReference>
<dbReference type="InterPro" id="IPR002104">
    <property type="entry name" value="Integrase_catalytic"/>
</dbReference>
<evidence type="ECO:0000256" key="2">
    <source>
        <dbReference type="ARBA" id="ARBA00023172"/>
    </source>
</evidence>
<name>A0A6M3M5G3_9ZZZZ</name>
<dbReference type="Pfam" id="PF00589">
    <property type="entry name" value="Phage_integrase"/>
    <property type="match status" value="1"/>
</dbReference>
<dbReference type="InterPro" id="IPR013762">
    <property type="entry name" value="Integrase-like_cat_sf"/>
</dbReference>
<proteinExistence type="predicted"/>
<dbReference type="Gene3D" id="1.10.443.10">
    <property type="entry name" value="Intergrase catalytic core"/>
    <property type="match status" value="1"/>
</dbReference>
<dbReference type="GO" id="GO:0006310">
    <property type="term" value="P:DNA recombination"/>
    <property type="evidence" value="ECO:0007669"/>
    <property type="project" value="UniProtKB-KW"/>
</dbReference>
<dbReference type="CDD" id="cd00397">
    <property type="entry name" value="DNA_BRE_C"/>
    <property type="match status" value="1"/>
</dbReference>
<dbReference type="Gene3D" id="1.10.150.130">
    <property type="match status" value="1"/>
</dbReference>
<dbReference type="AlphaFoldDB" id="A0A6M3M5G3"/>
<dbReference type="InterPro" id="IPR010998">
    <property type="entry name" value="Integrase_recombinase_N"/>
</dbReference>